<evidence type="ECO:0000313" key="2">
    <source>
        <dbReference type="Proteomes" id="UP001437256"/>
    </source>
</evidence>
<dbReference type="Proteomes" id="UP001437256">
    <property type="component" value="Unassembled WGS sequence"/>
</dbReference>
<proteinExistence type="predicted"/>
<reference evidence="1 2" key="1">
    <citation type="submission" date="2024-05" db="EMBL/GenBank/DDBJ databases">
        <title>A draft genome resource for the thread blight pathogen Marasmius tenuissimus strain MS-2.</title>
        <authorList>
            <person name="Yulfo-Soto G.E."/>
            <person name="Baruah I.K."/>
            <person name="Amoako-Attah I."/>
            <person name="Bukari Y."/>
            <person name="Meinhardt L.W."/>
            <person name="Bailey B.A."/>
            <person name="Cohen S.P."/>
        </authorList>
    </citation>
    <scope>NUCLEOTIDE SEQUENCE [LARGE SCALE GENOMIC DNA]</scope>
    <source>
        <strain evidence="1 2">MS-2</strain>
    </source>
</reference>
<accession>A0ABR2Z601</accession>
<organism evidence="1 2">
    <name type="scientific">Marasmius tenuissimus</name>
    <dbReference type="NCBI Taxonomy" id="585030"/>
    <lineage>
        <taxon>Eukaryota</taxon>
        <taxon>Fungi</taxon>
        <taxon>Dikarya</taxon>
        <taxon>Basidiomycota</taxon>
        <taxon>Agaricomycotina</taxon>
        <taxon>Agaricomycetes</taxon>
        <taxon>Agaricomycetidae</taxon>
        <taxon>Agaricales</taxon>
        <taxon>Marasmiineae</taxon>
        <taxon>Marasmiaceae</taxon>
        <taxon>Marasmius</taxon>
    </lineage>
</organism>
<name>A0ABR2Z601_9AGAR</name>
<comment type="caution">
    <text evidence="1">The sequence shown here is derived from an EMBL/GenBank/DDBJ whole genome shotgun (WGS) entry which is preliminary data.</text>
</comment>
<dbReference type="EMBL" id="JBBXMP010000725">
    <property type="protein sequence ID" value="KAL0057060.1"/>
    <property type="molecule type" value="Genomic_DNA"/>
</dbReference>
<keyword evidence="2" id="KW-1185">Reference proteome</keyword>
<evidence type="ECO:0000313" key="1">
    <source>
        <dbReference type="EMBL" id="KAL0057060.1"/>
    </source>
</evidence>
<evidence type="ECO:0008006" key="3">
    <source>
        <dbReference type="Google" id="ProtNLM"/>
    </source>
</evidence>
<protein>
    <recommendedName>
        <fullName evidence="3">Proteasome activator Blm10 mid region domain-containing protein</fullName>
    </recommendedName>
</protein>
<sequence length="306" mass="33975">MYGVPCQGIPSVTLRVITPYTWTTLFEPVLQDLLTTVLTPTETSPTSAPLDDTLWCIPWCFNGLIDSAFRFTLSPSDDSYMLSTQLQGLLVRAWLEAVREAHATCGYWSTLLTKLSHAIAEINTSGGRLTGYALHSIRADDTAAFVRHLSSMISQLPGAEDPGLSDCVSFMYLLDVVVRRAKTEAQVSLPVGDWSAFYEGIVRDVVPSLIRLFVKVRNWRLVDDPKERQINRAVSHILVSVMFILALVLDEPHSLADALSSGILSALFKHPRFPLEADLEQTICTLLRGISCLMAYPEVSKQFARD</sequence>
<gene>
    <name evidence="1" type="ORF">AAF712_016316</name>
</gene>